<accession>A0A817TR40</accession>
<name>A0A817TR40_9BILA</name>
<dbReference type="SUPFAM" id="SSF81383">
    <property type="entry name" value="F-box domain"/>
    <property type="match status" value="1"/>
</dbReference>
<sequence>MECQHIKLCDLPDELLLIIFKKLKNVEILYSLMDISKRLNQIVYDPIFTREITLMKQTTSVKLTSPLPDFVRDRFCLEIIPKIHDKIQWLKLETLSMERILLAVNNYLNLRQLDIFIMNTETDMQLFTNTSSLVHIFQNQIVTLNINGKEDLLGDHLEINRQAEIFMNILIICNKLRHFKFYTSVPIELHIVVYRFDECLFLLDGRFNQLRILFVKTFHILPLQRSIINKERLPNLKHVSLTCESLICAYDEVIVPHLQRMINLEKLALYFVADYDDLFIDGNNLQKNIISHMPRLNQFIFNIRSMINYENLNYFPSNEDIHRTFINFKDNQVTSCVDYFPKSKYGQCHIYSYPFTLTYYENLTNNCPDGLFNTVQQIELFDERLFEHEFFIKISQSFPFLKELTIINSEQQKSNNENRKYSIINYYHLTKLHLVHVHDDYAEQFLLDTKTYLSNYIQLSIHYDQLQRVTEYFTRNTTRYNCSKVKQLYLYGLSQLPKQYNTYFPYLK</sequence>
<evidence type="ECO:0000313" key="2">
    <source>
        <dbReference type="EMBL" id="CAF3315032.1"/>
    </source>
</evidence>
<dbReference type="AlphaFoldDB" id="A0A817TR40"/>
<evidence type="ECO:0000259" key="1">
    <source>
        <dbReference type="PROSITE" id="PS50181"/>
    </source>
</evidence>
<gene>
    <name evidence="2" type="ORF">FME351_LOCUS793</name>
    <name evidence="3" type="ORF">TSG867_LOCUS20583</name>
</gene>
<dbReference type="InterPro" id="IPR001810">
    <property type="entry name" value="F-box_dom"/>
</dbReference>
<proteinExistence type="predicted"/>
<reference evidence="2" key="1">
    <citation type="submission" date="2021-02" db="EMBL/GenBank/DDBJ databases">
        <authorList>
            <person name="Nowell W R."/>
        </authorList>
    </citation>
    <scope>NUCLEOTIDE SEQUENCE</scope>
</reference>
<evidence type="ECO:0000313" key="4">
    <source>
        <dbReference type="Proteomes" id="UP000663869"/>
    </source>
</evidence>
<dbReference type="Pfam" id="PF12937">
    <property type="entry name" value="F-box-like"/>
    <property type="match status" value="1"/>
</dbReference>
<feature type="domain" description="F-box" evidence="1">
    <location>
        <begin position="5"/>
        <end position="52"/>
    </location>
</feature>
<comment type="caution">
    <text evidence="2">The sequence shown here is derived from an EMBL/GenBank/DDBJ whole genome shotgun (WGS) entry which is preliminary data.</text>
</comment>
<protein>
    <recommendedName>
        <fullName evidence="1">F-box domain-containing protein</fullName>
    </recommendedName>
</protein>
<dbReference type="InterPro" id="IPR036047">
    <property type="entry name" value="F-box-like_dom_sf"/>
</dbReference>
<dbReference type="EMBL" id="CAJNYU010000018">
    <property type="protein sequence ID" value="CAF3315032.1"/>
    <property type="molecule type" value="Genomic_DNA"/>
</dbReference>
<evidence type="ECO:0000313" key="3">
    <source>
        <dbReference type="EMBL" id="CAF4494664.1"/>
    </source>
</evidence>
<organism evidence="2 4">
    <name type="scientific">Rotaria socialis</name>
    <dbReference type="NCBI Taxonomy" id="392032"/>
    <lineage>
        <taxon>Eukaryota</taxon>
        <taxon>Metazoa</taxon>
        <taxon>Spiralia</taxon>
        <taxon>Gnathifera</taxon>
        <taxon>Rotifera</taxon>
        <taxon>Eurotatoria</taxon>
        <taxon>Bdelloidea</taxon>
        <taxon>Philodinida</taxon>
        <taxon>Philodinidae</taxon>
        <taxon>Rotaria</taxon>
    </lineage>
</organism>
<dbReference type="Proteomes" id="UP000663862">
    <property type="component" value="Unassembled WGS sequence"/>
</dbReference>
<dbReference type="EMBL" id="CAJOBQ010001524">
    <property type="protein sequence ID" value="CAF4494664.1"/>
    <property type="molecule type" value="Genomic_DNA"/>
</dbReference>
<dbReference type="Proteomes" id="UP000663869">
    <property type="component" value="Unassembled WGS sequence"/>
</dbReference>
<dbReference type="PROSITE" id="PS50181">
    <property type="entry name" value="FBOX"/>
    <property type="match status" value="1"/>
</dbReference>